<gene>
    <name evidence="2" type="ORF">QOZ93_002269</name>
</gene>
<protein>
    <submittedName>
        <fullName evidence="2">Cobaltochelatase CobN</fullName>
        <ecNumber evidence="2">6.6.1.2</ecNumber>
    </submittedName>
</protein>
<reference evidence="2 3" key="1">
    <citation type="submission" date="2023-07" db="EMBL/GenBank/DDBJ databases">
        <title>Genomic Encyclopedia of Type Strains, Phase IV (KMG-IV): sequencing the most valuable type-strain genomes for metagenomic binning, comparative biology and taxonomic classification.</title>
        <authorList>
            <person name="Goeker M."/>
        </authorList>
    </citation>
    <scope>NUCLEOTIDE SEQUENCE [LARGE SCALE GENOMIC DNA]</scope>
    <source>
        <strain evidence="2 3">DSM 1400</strain>
    </source>
</reference>
<dbReference type="Proteomes" id="UP001224418">
    <property type="component" value="Unassembled WGS sequence"/>
</dbReference>
<dbReference type="EMBL" id="JAUSWN010000021">
    <property type="protein sequence ID" value="MDQ0480521.1"/>
    <property type="molecule type" value="Genomic_DNA"/>
</dbReference>
<accession>A0ABU0JW86</accession>
<evidence type="ECO:0000313" key="3">
    <source>
        <dbReference type="Proteomes" id="UP001224418"/>
    </source>
</evidence>
<name>A0ABU0JW86_HATLI</name>
<evidence type="ECO:0000313" key="2">
    <source>
        <dbReference type="EMBL" id="MDQ0480521.1"/>
    </source>
</evidence>
<keyword evidence="2" id="KW-0436">Ligase</keyword>
<feature type="domain" description="CobN/magnesium chelatase" evidence="1">
    <location>
        <begin position="118"/>
        <end position="1229"/>
    </location>
</feature>
<dbReference type="InterPro" id="IPR003672">
    <property type="entry name" value="CobN/Mg_chltase"/>
</dbReference>
<evidence type="ECO:0000259" key="1">
    <source>
        <dbReference type="Pfam" id="PF02514"/>
    </source>
</evidence>
<sequence length="1248" mass="142896">MFKISFLMSSSGASYTLKEINKEIKEECNKEINLEFLDSYKIQTNEEYFNLCIESLKESNIIFVTMHGGVSYFKKLQDILKVYKGKKRFFIYSGVEDENIEFLKYSSISKDEYKNILNYYVIGGKLNLKNMVLYLASVYGNKKYNYKSPKIRVNEGIYYPNKEIKDPIEYMKKINTLNKPIVAILFYCTYYFENDLRHIDKFIEEIESLGAIPVPIYTASAPDKTANYKGIQWVIDNYLINNEKPMIDVIINTMAHAQSILGNPGDGTKGIEESIFDKLDVPVIQAMNTYQSLESWKNFIKGIDMMALTSGVYDPEYDGQIISVPTACSELIVDEFGDRYVFKPIEERVNKVCRLALNWAKLRKTPNENKKVAIIFHNMPPRNDMIGCAFGLDTPASVFNMVESLKKEGISLEYNFKNGDEIIEKIIDAVSNDEKWLTPEKVCEKSVDLINKTTYNSWFSKLSPKVQEKMEHDWGKAPGEFMVFDDNFPVPGIINGNIFIGLQPARGYEEHAEEVYHSTDIVPPHQYIAFYKWIKNVFKADVIVHVGTHGSLEWLPGKEIGLSRECYPDINIDDIPHLYPYIIDVPGEGVQAKRRSYAVILDHLIPSLMKSGTYGEIASLDELLRQYYFSKTGDLGKLPHIQKEIIEFSLKNNFLQDLKLDKEYAEKNFEDFVQKLHGWIEEIKGSFIKDGLHIFGQVPQEERLENLIKALLVLPNGDIKSLLESICTFKGKDYKTLKDNPYDVNENGETNLMILDYMENISTDLIHQFYECNFNKKKIKQLLNDDFNGENTENLENVLEFVSDTVIPKLNHTVDELDNFIEGINGNFVHPGASGCPTRGKVNILPTGRNFYTIDPLAVPSRAAWKVGMNLGDELLEKYLKEEGKYPHNIAIVVYAGETMKTCGDDIAEILYLMGVKPKWLGDTDKVIGMEVIPLEQLKRPRIDVTLRITGLFRDTFPNLIELIENAVNKVSSLEEDINLNYLRGNILKEVDELIKNGMSEVDAREEASMRIFGCPPGTYGAGVDILINSKNWENSNDLGDVYTLWGGHSYGSKVHGKKVKDVFARRLANTEITIKNESSIEIDMLDSDDFYNYHGGLISAVKKHSGSMPKSYSGNSSDPSSVKIKDINEETSRIMRSRILNPKWFEGLKKHGYKGAQEISAMVDIVFGWDATSDIIEDWMYEKISEEYLFNEERCKWINEVNPWAVHNMTERLLEANQRGMWNAKKESLEKLRKLYLSVEGDLEDYV</sequence>
<organism evidence="2 3">
    <name type="scientific">Hathewaya limosa</name>
    <name type="common">Clostridium limosum</name>
    <dbReference type="NCBI Taxonomy" id="1536"/>
    <lineage>
        <taxon>Bacteria</taxon>
        <taxon>Bacillati</taxon>
        <taxon>Bacillota</taxon>
        <taxon>Clostridia</taxon>
        <taxon>Eubacteriales</taxon>
        <taxon>Clostridiaceae</taxon>
        <taxon>Hathewaya</taxon>
    </lineage>
</organism>
<dbReference type="PANTHER" id="PTHR44119">
    <property type="entry name" value="MAGNESIUM-CHELATASE SUBUNIT CHLH, CHLOROPLASTIC"/>
    <property type="match status" value="1"/>
</dbReference>
<dbReference type="InterPro" id="IPR011953">
    <property type="entry name" value="Cobalto_CobN"/>
</dbReference>
<proteinExistence type="predicted"/>
<dbReference type="CDD" id="cd10150">
    <property type="entry name" value="CobN_like"/>
    <property type="match status" value="1"/>
</dbReference>
<dbReference type="RefSeq" id="WP_307356545.1">
    <property type="nucleotide sequence ID" value="NZ_BAAACJ010000015.1"/>
</dbReference>
<dbReference type="PANTHER" id="PTHR44119:SF7">
    <property type="entry name" value="MAGNESIUM CHELATASE SUBUNIT"/>
    <property type="match status" value="1"/>
</dbReference>
<keyword evidence="3" id="KW-1185">Reference proteome</keyword>
<dbReference type="Pfam" id="PF02514">
    <property type="entry name" value="CobN-Mg_chel"/>
    <property type="match status" value="1"/>
</dbReference>
<dbReference type="EC" id="6.6.1.2" evidence="2"/>
<dbReference type="GO" id="GO:0051116">
    <property type="term" value="F:cobaltochelatase activity"/>
    <property type="evidence" value="ECO:0007669"/>
    <property type="project" value="UniProtKB-EC"/>
</dbReference>
<comment type="caution">
    <text evidence="2">The sequence shown here is derived from an EMBL/GenBank/DDBJ whole genome shotgun (WGS) entry which is preliminary data.</text>
</comment>
<dbReference type="NCBIfam" id="TIGR02257">
    <property type="entry name" value="cobalto_cobN"/>
    <property type="match status" value="1"/>
</dbReference>